<organism evidence="1">
    <name type="scientific">marine sediment metagenome</name>
    <dbReference type="NCBI Taxonomy" id="412755"/>
    <lineage>
        <taxon>unclassified sequences</taxon>
        <taxon>metagenomes</taxon>
        <taxon>ecological metagenomes</taxon>
    </lineage>
</organism>
<comment type="caution">
    <text evidence="1">The sequence shown here is derived from an EMBL/GenBank/DDBJ whole genome shotgun (WGS) entry which is preliminary data.</text>
</comment>
<protein>
    <submittedName>
        <fullName evidence="1">Uncharacterized protein</fullName>
    </submittedName>
</protein>
<reference evidence="1" key="1">
    <citation type="journal article" date="2014" name="Front. Microbiol.">
        <title>High frequency of phylogenetically diverse reductive dehalogenase-homologous genes in deep subseafloor sedimentary metagenomes.</title>
        <authorList>
            <person name="Kawai M."/>
            <person name="Futagami T."/>
            <person name="Toyoda A."/>
            <person name="Takaki Y."/>
            <person name="Nishi S."/>
            <person name="Hori S."/>
            <person name="Arai W."/>
            <person name="Tsubouchi T."/>
            <person name="Morono Y."/>
            <person name="Uchiyama I."/>
            <person name="Ito T."/>
            <person name="Fujiyama A."/>
            <person name="Inagaki F."/>
            <person name="Takami H."/>
        </authorList>
    </citation>
    <scope>NUCLEOTIDE SEQUENCE</scope>
    <source>
        <strain evidence="1">Expedition CK06-06</strain>
    </source>
</reference>
<proteinExistence type="predicted"/>
<dbReference type="EMBL" id="BART01005122">
    <property type="protein sequence ID" value="GAG61276.1"/>
    <property type="molecule type" value="Genomic_DNA"/>
</dbReference>
<sequence length="80" mass="8898">AYGKALDFAGYTICRAQGRDSGADLGDEMSLLKGTITSGGSVKNWNSKCTDGSVLRFRIPTEILEKYKQNESDYWEIELK</sequence>
<feature type="non-terminal residue" evidence="1">
    <location>
        <position position="1"/>
    </location>
</feature>
<accession>X1AMZ2</accession>
<name>X1AMZ2_9ZZZZ</name>
<dbReference type="AlphaFoldDB" id="X1AMZ2"/>
<gene>
    <name evidence="1" type="ORF">S01H4_12184</name>
</gene>
<evidence type="ECO:0000313" key="1">
    <source>
        <dbReference type="EMBL" id="GAG61276.1"/>
    </source>
</evidence>